<evidence type="ECO:0000256" key="2">
    <source>
        <dbReference type="ARBA" id="ARBA00006931"/>
    </source>
</evidence>
<comment type="caution">
    <text evidence="17">The sequence shown here is derived from an EMBL/GenBank/DDBJ whole genome shotgun (WGS) entry which is preliminary data.</text>
</comment>
<comment type="subcellular location">
    <subcellularLocation>
        <location evidence="1">Endoplasmic reticulum membrane</location>
        <topology evidence="1">Multi-pass membrane protein</topology>
    </subcellularLocation>
</comment>
<dbReference type="Gene3D" id="3.40.50.1820">
    <property type="entry name" value="alpha/beta hydrolase"/>
    <property type="match status" value="1"/>
</dbReference>
<accession>A0A0N8K2V4</accession>
<evidence type="ECO:0000256" key="6">
    <source>
        <dbReference type="ARBA" id="ARBA00022801"/>
    </source>
</evidence>
<evidence type="ECO:0000256" key="12">
    <source>
        <dbReference type="ARBA" id="ARBA00093318"/>
    </source>
</evidence>
<dbReference type="Pfam" id="PF25140">
    <property type="entry name" value="PGAP1_TMD"/>
    <property type="match status" value="1"/>
</dbReference>
<evidence type="ECO:0000256" key="13">
    <source>
        <dbReference type="RuleBase" id="RU365011"/>
    </source>
</evidence>
<evidence type="ECO:0000313" key="17">
    <source>
        <dbReference type="EMBL" id="KPP78785.1"/>
    </source>
</evidence>
<evidence type="ECO:0000256" key="7">
    <source>
        <dbReference type="ARBA" id="ARBA00022824"/>
    </source>
</evidence>
<evidence type="ECO:0000256" key="1">
    <source>
        <dbReference type="ARBA" id="ARBA00004477"/>
    </source>
</evidence>
<dbReference type="STRING" id="113540.ENSSFOP00015010878"/>
<evidence type="ECO:0000259" key="15">
    <source>
        <dbReference type="Pfam" id="PF07819"/>
    </source>
</evidence>
<comment type="similarity">
    <text evidence="2 13">Belongs to the GPI inositol-deacylase family.</text>
</comment>
<keyword evidence="4 13" id="KW-0813">Transport</keyword>
<feature type="domain" description="GPI inositol-deacylase transmembrane" evidence="16">
    <location>
        <begin position="613"/>
        <end position="937"/>
    </location>
</feature>
<name>A0A0N8K2V4_SCLFO</name>
<evidence type="ECO:0000256" key="11">
    <source>
        <dbReference type="ARBA" id="ARBA00023180"/>
    </source>
</evidence>
<keyword evidence="10 13" id="KW-0472">Membrane</keyword>
<evidence type="ECO:0000256" key="5">
    <source>
        <dbReference type="ARBA" id="ARBA00022692"/>
    </source>
</evidence>
<proteinExistence type="inferred from homology"/>
<dbReference type="InterPro" id="IPR056824">
    <property type="entry name" value="PGAP1_TMD"/>
</dbReference>
<keyword evidence="6 13" id="KW-0378">Hydrolase</keyword>
<evidence type="ECO:0000256" key="4">
    <source>
        <dbReference type="ARBA" id="ARBA00022448"/>
    </source>
</evidence>
<dbReference type="FunFam" id="3.40.50.1820:FF:000026">
    <property type="entry name" value="GPI inositol-deacylase"/>
    <property type="match status" value="1"/>
</dbReference>
<dbReference type="InterPro" id="IPR039529">
    <property type="entry name" value="PGAP1/BST1"/>
</dbReference>
<evidence type="ECO:0000256" key="10">
    <source>
        <dbReference type="ARBA" id="ARBA00023136"/>
    </source>
</evidence>
<comment type="caution">
    <text evidence="13">Lacks conserved residue(s) required for the propagation of feature annotation.</text>
</comment>
<dbReference type="Pfam" id="PF24660">
    <property type="entry name" value="PGAP1_3rd"/>
    <property type="match status" value="1"/>
</dbReference>
<feature type="non-terminal residue" evidence="17">
    <location>
        <position position="1104"/>
    </location>
</feature>
<dbReference type="Pfam" id="PF07819">
    <property type="entry name" value="PGAP1"/>
    <property type="match status" value="1"/>
</dbReference>
<feature type="transmembrane region" description="Helical" evidence="13">
    <location>
        <begin position="748"/>
        <end position="776"/>
    </location>
</feature>
<evidence type="ECO:0000259" key="16">
    <source>
        <dbReference type="Pfam" id="PF25140"/>
    </source>
</evidence>
<dbReference type="GO" id="GO:0006505">
    <property type="term" value="P:GPI anchor metabolic process"/>
    <property type="evidence" value="ECO:0007669"/>
    <property type="project" value="TreeGrafter"/>
</dbReference>
<evidence type="ECO:0000256" key="14">
    <source>
        <dbReference type="SAM" id="MobiDB-lite"/>
    </source>
</evidence>
<evidence type="ECO:0000256" key="3">
    <source>
        <dbReference type="ARBA" id="ARBA00015856"/>
    </source>
</evidence>
<keyword evidence="7 13" id="KW-0256">Endoplasmic reticulum</keyword>
<feature type="transmembrane region" description="Helical" evidence="13">
    <location>
        <begin position="840"/>
        <end position="860"/>
    </location>
</feature>
<dbReference type="GO" id="GO:0005789">
    <property type="term" value="C:endoplasmic reticulum membrane"/>
    <property type="evidence" value="ECO:0007669"/>
    <property type="project" value="UniProtKB-SubCell"/>
</dbReference>
<dbReference type="PANTHER" id="PTHR15495:SF7">
    <property type="entry name" value="GPI INOSITOL-DEACYLASE"/>
    <property type="match status" value="1"/>
</dbReference>
<dbReference type="SUPFAM" id="SSF53474">
    <property type="entry name" value="alpha/beta-Hydrolases"/>
    <property type="match status" value="1"/>
</dbReference>
<keyword evidence="9 13" id="KW-1133">Transmembrane helix</keyword>
<feature type="region of interest" description="Disordered" evidence="14">
    <location>
        <begin position="799"/>
        <end position="822"/>
    </location>
</feature>
<keyword evidence="11" id="KW-0325">Glycoprotein</keyword>
<protein>
    <recommendedName>
        <fullName evidence="3 13">GPI inositol-deacylase</fullName>
        <ecNumber evidence="13">3.1.-.-</ecNumber>
    </recommendedName>
</protein>
<evidence type="ECO:0000256" key="9">
    <source>
        <dbReference type="ARBA" id="ARBA00022989"/>
    </source>
</evidence>
<evidence type="ECO:0000256" key="8">
    <source>
        <dbReference type="ARBA" id="ARBA00022927"/>
    </source>
</evidence>
<dbReference type="InterPro" id="IPR029058">
    <property type="entry name" value="AB_hydrolase_fold"/>
</dbReference>
<feature type="transmembrane region" description="Helical" evidence="13">
    <location>
        <begin position="911"/>
        <end position="928"/>
    </location>
</feature>
<sequence length="1104" mass="121187">NESRHSGLLRLCPGTSGDGSTGAAGRVRGEQVQHDVHVRIPRRVQLPRRVAQQYPGYGLYLYGEGIYAQETRGLKLRGAPVLFLPGNAGSYKQARSLGSVALRKAEDMGNRIHLNVFTVDFNEELVALYGGSLRRQTLFLYESIKAILKLYKDQSNPPCSVVLVGHSMGGVVARALFTLPRFNPRLVSLIVTQASPHQAPVLPMDSYLLEFYSAVRGRWQAGAEDLHNVTVLSVGGGHRDYQVRSGLTALPCSQEDPSKLSLVSTAVPRTWLSTDHLSIVWCKELVLTTVRAFFDLIEPDSRQFTQDRDKRMAVLKHHFVRHPVRLLGDQEKAVVTFSGPAEGWTEVNTLRLVYNSHKEPGMKYFLFALSGRRKAYSHFHCRSSSLDMVSWLYGCTQMNGSVCLQGVDLSWGTELLPAYKVSLVLAQTLESAPQHPVFSVVVTVKLSELSSVSHLVIGASNLSGRQFSVECEWLNLEAREVSIPVPHILSLGFTVSDVTLNSTGLLHTVQLQHFHQVYQAFRITIVGQCKAAKDRLPSVYRLVVPWFREDFFTTANVPSVTEIAGMLHTSRPDNSSSVLLQLHTAPNCQYKVSIRTSFIKVLGQVLRFCGQALPVYTAIGLLLACEGQLNSLIKTGRPLEMSQAAAGAVQLHKVHLPVYLLHLLLRVSWFQSCWSVLSLPAVDVLPLSGLNVGNSEEPGLLRPTEDWTHLLGGLLHVLGAAVAFWGGALFRLPSLSRNTGTLQPWTQLLLSFVLGLLAWASCGALAFSLAYLCYLYRVLRLLMAQRTLRHVLNLAPQKEANEEDSSQERVNAPACSKESNGGTPLLSSLALQEVTSDLELHLTISMLLTLPLMLSAPSLIHWARSLRHTLQLRPDPCWPLVLPLLTSTVLLINCSSATLCHSKLLTPTSRLVLPLCVAMVLFTVLHLYRLTPLVCVPLGLSSKDLCSAAAAPTFCPAQSPIDLHCDKPHGPLVPSSSNAPYTCCEEAVGTLSKGSDQETGAKRQLIFPCELQNDPEVVVNGGGFILKVQRVAKISVMELRKGARSESACTPSSSCTIWLSTTQPLLKPTRTKEKPGGGNTLAEDLRPARSRPLLSSAFRWRTAP</sequence>
<organism evidence="17 18">
    <name type="scientific">Scleropages formosus</name>
    <name type="common">Asian bonytongue</name>
    <name type="synonym">Osteoglossum formosum</name>
    <dbReference type="NCBI Taxonomy" id="113540"/>
    <lineage>
        <taxon>Eukaryota</taxon>
        <taxon>Metazoa</taxon>
        <taxon>Chordata</taxon>
        <taxon>Craniata</taxon>
        <taxon>Vertebrata</taxon>
        <taxon>Euteleostomi</taxon>
        <taxon>Actinopterygii</taxon>
        <taxon>Neopterygii</taxon>
        <taxon>Teleostei</taxon>
        <taxon>Osteoglossocephala</taxon>
        <taxon>Osteoglossomorpha</taxon>
        <taxon>Osteoglossiformes</taxon>
        <taxon>Osteoglossidae</taxon>
        <taxon>Scleropages</taxon>
    </lineage>
</organism>
<dbReference type="EMBL" id="JARO02000379">
    <property type="protein sequence ID" value="KPP78785.1"/>
    <property type="molecule type" value="Genomic_DNA"/>
</dbReference>
<feature type="non-terminal residue" evidence="17">
    <location>
        <position position="1"/>
    </location>
</feature>
<dbReference type="GO" id="GO:0050185">
    <property type="term" value="F:phosphatidylinositol deacylase activity"/>
    <property type="evidence" value="ECO:0007669"/>
    <property type="project" value="TreeGrafter"/>
</dbReference>
<reference evidence="17 18" key="1">
    <citation type="submission" date="2015-08" db="EMBL/GenBank/DDBJ databases">
        <title>The genome of the Asian arowana (Scleropages formosus).</title>
        <authorList>
            <person name="Tan M.H."/>
            <person name="Gan H.M."/>
            <person name="Croft L.J."/>
            <person name="Austin C.M."/>
        </authorList>
    </citation>
    <scope>NUCLEOTIDE SEQUENCE [LARGE SCALE GENOMIC DNA]</scope>
    <source>
        <strain evidence="17">Aro1</strain>
    </source>
</reference>
<keyword evidence="8 13" id="KW-0653">Protein transport</keyword>
<comment type="function">
    <text evidence="12 13">GPI inositol-deacylase that catalyzes the remove of the acyl chain linked to the 2-OH position of inositol ring from the GPI-anchored protein (GPI-AP) in the endoplasmic reticulum. Initiates the post-attachment remodeling phase of GPI-AP biogenesis and participates in endoplasmic reticulum (ER)-to-Golgi transport of GPI-anchored protein.</text>
</comment>
<dbReference type="GO" id="GO:0006888">
    <property type="term" value="P:endoplasmic reticulum to Golgi vesicle-mediated transport"/>
    <property type="evidence" value="ECO:0007669"/>
    <property type="project" value="TreeGrafter"/>
</dbReference>
<dbReference type="InterPro" id="IPR012908">
    <property type="entry name" value="PGAP1-ab_dom-like"/>
</dbReference>
<feature type="transmembrane region" description="Helical" evidence="13">
    <location>
        <begin position="880"/>
        <end position="899"/>
    </location>
</feature>
<feature type="region of interest" description="Disordered" evidence="14">
    <location>
        <begin position="1"/>
        <end position="28"/>
    </location>
</feature>
<dbReference type="Proteomes" id="UP000034805">
    <property type="component" value="Unassembled WGS sequence"/>
</dbReference>
<dbReference type="PANTHER" id="PTHR15495">
    <property type="entry name" value="NEGATIVE REGULATOR OF VESICLE FORMATION-RELATED"/>
    <property type="match status" value="1"/>
</dbReference>
<dbReference type="EC" id="3.1.-.-" evidence="13"/>
<evidence type="ECO:0000313" key="18">
    <source>
        <dbReference type="Proteomes" id="UP000034805"/>
    </source>
</evidence>
<feature type="region of interest" description="Disordered" evidence="14">
    <location>
        <begin position="1067"/>
        <end position="1089"/>
    </location>
</feature>
<dbReference type="GO" id="GO:0015031">
    <property type="term" value="P:protein transport"/>
    <property type="evidence" value="ECO:0007669"/>
    <property type="project" value="UniProtKB-KW"/>
</dbReference>
<keyword evidence="5 13" id="KW-0812">Transmembrane</keyword>
<feature type="domain" description="GPI inositol-deacylase PGAP1-like alpha/beta" evidence="15">
    <location>
        <begin position="76"/>
        <end position="295"/>
    </location>
</feature>
<gene>
    <name evidence="17" type="ORF">Z043_101691</name>
</gene>
<dbReference type="AlphaFoldDB" id="A0A0N8K2V4"/>